<gene>
    <name evidence="1" type="ORF">C8J48_3759</name>
</gene>
<sequence>MHMQKHYITMTEEERSVQINISATVGIMYYNGEIDTERLSWPDFEGRVLPEMVRQFLEIHEPFSDTYEEDILRFAQDALAPVYKGGNNDERKTTRIQER</sequence>
<comment type="caution">
    <text evidence="1">The sequence shown here is derived from an EMBL/GenBank/DDBJ whole genome shotgun (WGS) entry which is preliminary data.</text>
</comment>
<dbReference type="AlphaFoldDB" id="A0A2T4YYV7"/>
<name>A0A2T4YYV7_9BACL</name>
<evidence type="ECO:0000313" key="2">
    <source>
        <dbReference type="Proteomes" id="UP000241639"/>
    </source>
</evidence>
<proteinExistence type="predicted"/>
<evidence type="ECO:0000313" key="1">
    <source>
        <dbReference type="EMBL" id="PTM51935.1"/>
    </source>
</evidence>
<accession>A0A2T4YYV7</accession>
<protein>
    <submittedName>
        <fullName evidence="1">Uncharacterized protein</fullName>
    </submittedName>
</protein>
<dbReference type="EMBL" id="PZZP01000007">
    <property type="protein sequence ID" value="PTM51935.1"/>
    <property type="molecule type" value="Genomic_DNA"/>
</dbReference>
<dbReference type="Proteomes" id="UP000241639">
    <property type="component" value="Unassembled WGS sequence"/>
</dbReference>
<keyword evidence="2" id="KW-1185">Reference proteome</keyword>
<organism evidence="1 2">
    <name type="scientific">Desmospora activa DSM 45169</name>
    <dbReference type="NCBI Taxonomy" id="1121389"/>
    <lineage>
        <taxon>Bacteria</taxon>
        <taxon>Bacillati</taxon>
        <taxon>Bacillota</taxon>
        <taxon>Bacilli</taxon>
        <taxon>Bacillales</taxon>
        <taxon>Thermoactinomycetaceae</taxon>
        <taxon>Desmospora</taxon>
    </lineage>
</organism>
<reference evidence="1 2" key="1">
    <citation type="submission" date="2018-04" db="EMBL/GenBank/DDBJ databases">
        <title>Genomic Encyclopedia of Archaeal and Bacterial Type Strains, Phase II (KMG-II): from individual species to whole genera.</title>
        <authorList>
            <person name="Goeker M."/>
        </authorList>
    </citation>
    <scope>NUCLEOTIDE SEQUENCE [LARGE SCALE GENOMIC DNA]</scope>
    <source>
        <strain evidence="1 2">DSM 45169</strain>
    </source>
</reference>